<feature type="domain" description="Radical SAM core" evidence="12">
    <location>
        <begin position="143"/>
        <end position="374"/>
    </location>
</feature>
<evidence type="ECO:0000259" key="10">
    <source>
        <dbReference type="PROSITE" id="PS50926"/>
    </source>
</evidence>
<keyword evidence="14" id="KW-1185">Reference proteome</keyword>
<dbReference type="Gene3D" id="3.40.50.12160">
    <property type="entry name" value="Methylthiotransferase, N-terminal domain"/>
    <property type="match status" value="1"/>
</dbReference>
<dbReference type="InterPro" id="IPR038135">
    <property type="entry name" value="Methylthiotransferase_N_sf"/>
</dbReference>
<evidence type="ECO:0000256" key="9">
    <source>
        <dbReference type="HAMAP-Rule" id="MF_01864"/>
    </source>
</evidence>
<dbReference type="SMART" id="SM00729">
    <property type="entry name" value="Elp3"/>
    <property type="match status" value="1"/>
</dbReference>
<gene>
    <name evidence="9 13" type="primary">miaB</name>
    <name evidence="13" type="ORF">NSPWAT_2693</name>
</gene>
<dbReference type="InterPro" id="IPR007197">
    <property type="entry name" value="rSAM"/>
</dbReference>
<dbReference type="InterPro" id="IPR013848">
    <property type="entry name" value="Methylthiotransferase_N"/>
</dbReference>
<proteinExistence type="inferred from homology"/>
<feature type="binding site" evidence="9">
    <location>
        <position position="81"/>
    </location>
    <ligand>
        <name>[4Fe-4S] cluster</name>
        <dbReference type="ChEBI" id="CHEBI:49883"/>
        <label>1</label>
    </ligand>
</feature>
<comment type="catalytic activity">
    <reaction evidence="9">
        <text>N(6)-dimethylallyladenosine(37) in tRNA + (sulfur carrier)-SH + AH2 + 2 S-adenosyl-L-methionine = 2-methylsulfanyl-N(6)-dimethylallyladenosine(37) in tRNA + (sulfur carrier)-H + 5'-deoxyadenosine + L-methionine + A + S-adenosyl-L-homocysteine + 2 H(+)</text>
        <dbReference type="Rhea" id="RHEA:37067"/>
        <dbReference type="Rhea" id="RHEA-COMP:10375"/>
        <dbReference type="Rhea" id="RHEA-COMP:10376"/>
        <dbReference type="Rhea" id="RHEA-COMP:14737"/>
        <dbReference type="Rhea" id="RHEA-COMP:14739"/>
        <dbReference type="ChEBI" id="CHEBI:13193"/>
        <dbReference type="ChEBI" id="CHEBI:15378"/>
        <dbReference type="ChEBI" id="CHEBI:17319"/>
        <dbReference type="ChEBI" id="CHEBI:17499"/>
        <dbReference type="ChEBI" id="CHEBI:29917"/>
        <dbReference type="ChEBI" id="CHEBI:57844"/>
        <dbReference type="ChEBI" id="CHEBI:57856"/>
        <dbReference type="ChEBI" id="CHEBI:59789"/>
        <dbReference type="ChEBI" id="CHEBI:64428"/>
        <dbReference type="ChEBI" id="CHEBI:74415"/>
        <dbReference type="ChEBI" id="CHEBI:74417"/>
        <dbReference type="EC" id="2.8.4.3"/>
    </reaction>
</comment>
<dbReference type="SFLD" id="SFLDG01061">
    <property type="entry name" value="methylthiotransferase"/>
    <property type="match status" value="1"/>
</dbReference>
<evidence type="ECO:0000256" key="3">
    <source>
        <dbReference type="ARBA" id="ARBA00022679"/>
    </source>
</evidence>
<reference evidence="13 14" key="1">
    <citation type="submission" date="2022-09" db="EMBL/GenBank/DDBJ databases">
        <authorList>
            <person name="Kop L."/>
        </authorList>
    </citation>
    <scope>NUCLEOTIDE SEQUENCE [LARGE SCALE GENOMIC DNA]</scope>
    <source>
        <strain evidence="13 14">347</strain>
    </source>
</reference>
<feature type="binding site" evidence="9">
    <location>
        <position position="157"/>
    </location>
    <ligand>
        <name>[4Fe-4S] cluster</name>
        <dbReference type="ChEBI" id="CHEBI:49883"/>
        <label>2</label>
        <note>4Fe-4S-S-AdoMet</note>
    </ligand>
</feature>
<keyword evidence="7 9" id="KW-0411">Iron-sulfur</keyword>
<keyword evidence="2 9" id="KW-0004">4Fe-4S</keyword>
<feature type="domain" description="MTTase N-terminal" evidence="11">
    <location>
        <begin position="2"/>
        <end position="118"/>
    </location>
</feature>
<dbReference type="EMBL" id="OX336137">
    <property type="protein sequence ID" value="CAI2719549.1"/>
    <property type="molecule type" value="Genomic_DNA"/>
</dbReference>
<dbReference type="PROSITE" id="PS50926">
    <property type="entry name" value="TRAM"/>
    <property type="match status" value="1"/>
</dbReference>
<dbReference type="Pfam" id="PF01938">
    <property type="entry name" value="TRAM"/>
    <property type="match status" value="1"/>
</dbReference>
<dbReference type="HAMAP" id="MF_01864">
    <property type="entry name" value="tRNA_metthiotr_MiaB"/>
    <property type="match status" value="1"/>
</dbReference>
<feature type="binding site" evidence="9">
    <location>
        <position position="47"/>
    </location>
    <ligand>
        <name>[4Fe-4S] cluster</name>
        <dbReference type="ChEBI" id="CHEBI:49883"/>
        <label>1</label>
    </ligand>
</feature>
<evidence type="ECO:0000256" key="7">
    <source>
        <dbReference type="ARBA" id="ARBA00023014"/>
    </source>
</evidence>
<comment type="subcellular location">
    <subcellularLocation>
        <location evidence="9">Cytoplasm</location>
    </subcellularLocation>
</comment>
<evidence type="ECO:0000256" key="5">
    <source>
        <dbReference type="ARBA" id="ARBA00022723"/>
    </source>
</evidence>
<dbReference type="InterPro" id="IPR058240">
    <property type="entry name" value="rSAM_sf"/>
</dbReference>
<dbReference type="PANTHER" id="PTHR43020">
    <property type="entry name" value="CDK5 REGULATORY SUBUNIT-ASSOCIATED PROTEIN 1"/>
    <property type="match status" value="1"/>
</dbReference>
<feature type="domain" description="TRAM" evidence="10">
    <location>
        <begin position="377"/>
        <end position="442"/>
    </location>
</feature>
<dbReference type="NCBIfam" id="TIGR00089">
    <property type="entry name" value="MiaB/RimO family radical SAM methylthiotransferase"/>
    <property type="match status" value="1"/>
</dbReference>
<dbReference type="PROSITE" id="PS01278">
    <property type="entry name" value="MTTASE_RADICAL"/>
    <property type="match status" value="1"/>
</dbReference>
<evidence type="ECO:0000256" key="6">
    <source>
        <dbReference type="ARBA" id="ARBA00023004"/>
    </source>
</evidence>
<dbReference type="PROSITE" id="PS51449">
    <property type="entry name" value="MTTASE_N"/>
    <property type="match status" value="1"/>
</dbReference>
<dbReference type="RefSeq" id="WP_282012375.1">
    <property type="nucleotide sequence ID" value="NZ_OX336137.1"/>
</dbReference>
<evidence type="ECO:0000313" key="14">
    <source>
        <dbReference type="Proteomes" id="UP001157733"/>
    </source>
</evidence>
<evidence type="ECO:0000256" key="1">
    <source>
        <dbReference type="ARBA" id="ARBA00003234"/>
    </source>
</evidence>
<dbReference type="SFLD" id="SFLDS00029">
    <property type="entry name" value="Radical_SAM"/>
    <property type="match status" value="1"/>
</dbReference>
<dbReference type="InterPro" id="IPR002792">
    <property type="entry name" value="TRAM_dom"/>
</dbReference>
<dbReference type="InterPro" id="IPR020612">
    <property type="entry name" value="Methylthiotransferase_CS"/>
</dbReference>
<comment type="function">
    <text evidence="1 9">Catalyzes the methylthiolation of N6-(dimethylallyl)adenosine (i(6)A), leading to the formation of 2-methylthio-N6-(dimethylallyl)adenosine (ms(2)i(6)A) at position 37 in tRNAs that read codons beginning with uridine.</text>
</comment>
<dbReference type="SFLD" id="SFLDG01082">
    <property type="entry name" value="B12-binding_domain_containing"/>
    <property type="match status" value="1"/>
</dbReference>
<name>A0ABN8W0I8_9BACT</name>
<keyword evidence="5 9" id="KW-0479">Metal-binding</keyword>
<comment type="subunit">
    <text evidence="9">Monomer.</text>
</comment>
<dbReference type="CDD" id="cd01335">
    <property type="entry name" value="Radical_SAM"/>
    <property type="match status" value="1"/>
</dbReference>
<feature type="binding site" evidence="9">
    <location>
        <position position="11"/>
    </location>
    <ligand>
        <name>[4Fe-4S] cluster</name>
        <dbReference type="ChEBI" id="CHEBI:49883"/>
        <label>1</label>
    </ligand>
</feature>
<keyword evidence="9" id="KW-0963">Cytoplasm</keyword>
<keyword evidence="6 9" id="KW-0408">Iron</keyword>
<keyword evidence="9" id="KW-0819">tRNA processing</keyword>
<evidence type="ECO:0000256" key="4">
    <source>
        <dbReference type="ARBA" id="ARBA00022691"/>
    </source>
</evidence>
<dbReference type="PROSITE" id="PS51918">
    <property type="entry name" value="RADICAL_SAM"/>
    <property type="match status" value="1"/>
</dbReference>
<dbReference type="SUPFAM" id="SSF102114">
    <property type="entry name" value="Radical SAM enzymes"/>
    <property type="match status" value="1"/>
</dbReference>
<protein>
    <recommendedName>
        <fullName evidence="8 9">tRNA-2-methylthio-N(6)-dimethylallyladenosine synthase</fullName>
        <ecNumber evidence="8 9">2.8.4.3</ecNumber>
    </recommendedName>
    <alternativeName>
        <fullName evidence="9">(Dimethylallyl)adenosine tRNA methylthiotransferase MiaB</fullName>
    </alternativeName>
    <alternativeName>
        <fullName evidence="9">tRNA-i(6)A37 methylthiotransferase</fullName>
    </alternativeName>
</protein>
<dbReference type="Gene3D" id="3.80.30.20">
    <property type="entry name" value="tm_1862 like domain"/>
    <property type="match status" value="1"/>
</dbReference>
<feature type="binding site" evidence="9">
    <location>
        <position position="161"/>
    </location>
    <ligand>
        <name>[4Fe-4S] cluster</name>
        <dbReference type="ChEBI" id="CHEBI:49883"/>
        <label>2</label>
        <note>4Fe-4S-S-AdoMet</note>
    </ligand>
</feature>
<dbReference type="SFLD" id="SFLDF00273">
    <property type="entry name" value="(dimethylallyl)adenosine_tRNA"/>
    <property type="match status" value="1"/>
</dbReference>
<accession>A0ABN8W0I8</accession>
<keyword evidence="3 9" id="KW-0808">Transferase</keyword>
<dbReference type="EC" id="2.8.4.3" evidence="8 9"/>
<dbReference type="NCBIfam" id="TIGR01574">
    <property type="entry name" value="miaB-methiolase"/>
    <property type="match status" value="1"/>
</dbReference>
<organism evidence="13 14">
    <name type="scientific">Nitrospina watsonii</name>
    <dbReference type="NCBI Taxonomy" id="1323948"/>
    <lineage>
        <taxon>Bacteria</taxon>
        <taxon>Pseudomonadati</taxon>
        <taxon>Nitrospinota/Tectimicrobiota group</taxon>
        <taxon>Nitrospinota</taxon>
        <taxon>Nitrospinia</taxon>
        <taxon>Nitrospinales</taxon>
        <taxon>Nitrospinaceae</taxon>
        <taxon>Nitrospina</taxon>
    </lineage>
</organism>
<dbReference type="InterPro" id="IPR023404">
    <property type="entry name" value="rSAM_horseshoe"/>
</dbReference>
<dbReference type="InterPro" id="IPR006463">
    <property type="entry name" value="MiaB_methiolase"/>
</dbReference>
<dbReference type="Pfam" id="PF04055">
    <property type="entry name" value="Radical_SAM"/>
    <property type="match status" value="1"/>
</dbReference>
<keyword evidence="4 9" id="KW-0949">S-adenosyl-L-methionine</keyword>
<dbReference type="InterPro" id="IPR006638">
    <property type="entry name" value="Elp3/MiaA/NifB-like_rSAM"/>
</dbReference>
<evidence type="ECO:0000313" key="13">
    <source>
        <dbReference type="EMBL" id="CAI2719549.1"/>
    </source>
</evidence>
<evidence type="ECO:0000256" key="8">
    <source>
        <dbReference type="ARBA" id="ARBA00033765"/>
    </source>
</evidence>
<dbReference type="InterPro" id="IPR005839">
    <property type="entry name" value="Methylthiotransferase"/>
</dbReference>
<dbReference type="Proteomes" id="UP001157733">
    <property type="component" value="Chromosome"/>
</dbReference>
<dbReference type="Pfam" id="PF00919">
    <property type="entry name" value="UPF0004"/>
    <property type="match status" value="1"/>
</dbReference>
<evidence type="ECO:0000256" key="2">
    <source>
        <dbReference type="ARBA" id="ARBA00022485"/>
    </source>
</evidence>
<evidence type="ECO:0000259" key="12">
    <source>
        <dbReference type="PROSITE" id="PS51918"/>
    </source>
</evidence>
<dbReference type="PANTHER" id="PTHR43020:SF2">
    <property type="entry name" value="MITOCHONDRIAL TRNA METHYLTHIOTRANSFERASE CDK5RAP1"/>
    <property type="match status" value="1"/>
</dbReference>
<comment type="similarity">
    <text evidence="9">Belongs to the methylthiotransferase family. MiaB subfamily.</text>
</comment>
<comment type="cofactor">
    <cofactor evidence="9">
        <name>[4Fe-4S] cluster</name>
        <dbReference type="ChEBI" id="CHEBI:49883"/>
    </cofactor>
    <text evidence="9">Binds 2 [4Fe-4S] clusters. One cluster is coordinated with 3 cysteines and an exchangeable S-adenosyl-L-methionine.</text>
</comment>
<feature type="binding site" evidence="9">
    <location>
        <position position="164"/>
    </location>
    <ligand>
        <name>[4Fe-4S] cluster</name>
        <dbReference type="ChEBI" id="CHEBI:49883"/>
        <label>2</label>
        <note>4Fe-4S-S-AdoMet</note>
    </ligand>
</feature>
<evidence type="ECO:0000259" key="11">
    <source>
        <dbReference type="PROSITE" id="PS51449"/>
    </source>
</evidence>
<sequence>MKHVYLETFGCQMNVADTDRMELLLFHSGYTRTQHAEDADLILVNTCSIRDKAEQKVYSLFGSFRPLKQQNPDLLFGLAGCLAQQEQNQLLKRMPFLDFIIGPDAVEDVPLAVERVRREGKPVAWTEFDREKHYSIPVVAPVKPPGPSAFINIIKGCDKFCSFCVVPFTRGREKSREASEIYEEARQLVDQGAREIILLGQNVNAYGKNGLQTPVAFHELLYGIADIPGVERLRFTTSHPRDFTAATIRAYRDLDKLVNHLHLPVQSGNDRVLDRMRRNHTVDAYMERIDALKEAVPGIALSTDIIVGFPGETEREFEDTLRLMEQVEYSNSYMFAYSPRPNTPAALYEDSVPDEEKKRRLHATIELQSRLTEQLGQRFVGEEVEVLIEGRTARKSLTFKGRNPEYWMVMFSGGEEDLKPGDTVRVKVESAQNHVLKGVYCSRPVGTAATAGR</sequence>
<dbReference type="GO" id="GO:0035597">
    <property type="term" value="F:tRNA-2-methylthio-N(6)-dimethylallyladenosine(37) synthase activity"/>
    <property type="evidence" value="ECO:0007669"/>
    <property type="project" value="UniProtKB-EC"/>
</dbReference>